<protein>
    <recommendedName>
        <fullName evidence="3">Yippee domain-containing protein</fullName>
    </recommendedName>
</protein>
<reference evidence="1 2" key="1">
    <citation type="submission" date="2024-07" db="EMBL/GenBank/DDBJ databases">
        <title>Chromosome-level genome assembly of the water stick insect Ranatra chinensis (Heteroptera: Nepidae).</title>
        <authorList>
            <person name="Liu X."/>
        </authorList>
    </citation>
    <scope>NUCLEOTIDE SEQUENCE [LARGE SCALE GENOMIC DNA]</scope>
    <source>
        <strain evidence="1">Cailab_2021Rc</strain>
        <tissue evidence="1">Muscle</tissue>
    </source>
</reference>
<dbReference type="Proteomes" id="UP001558652">
    <property type="component" value="Unassembled WGS sequence"/>
</dbReference>
<accession>A0ABD0Z0J5</accession>
<sequence>MMASKRRNIFGKNSKQETTERGACLTPWHPFIIAFCFINGGGEPSEYPAVCYNWNRNLLSQSGGERARPLLDWECWPLSISSSKRNRLPLPEERVIGGGWAARMVKTFQAYLPHCHRTYSCIHCRAHLANHDELISKGAISSTCFKDEHIPLLSPGHLCAMLRPPLQDTTAFSPHRAILTERRHFGQELNPHEFQENLNGSRVSNISYDVN</sequence>
<keyword evidence="2" id="KW-1185">Reference proteome</keyword>
<comment type="caution">
    <text evidence="1">The sequence shown here is derived from an EMBL/GenBank/DDBJ whole genome shotgun (WGS) entry which is preliminary data.</text>
</comment>
<dbReference type="EMBL" id="JBFDAA010000001">
    <property type="protein sequence ID" value="KAL1140974.1"/>
    <property type="molecule type" value="Genomic_DNA"/>
</dbReference>
<name>A0ABD0Z0J5_9HEMI</name>
<proteinExistence type="predicted"/>
<evidence type="ECO:0000313" key="1">
    <source>
        <dbReference type="EMBL" id="KAL1140974.1"/>
    </source>
</evidence>
<gene>
    <name evidence="1" type="ORF">AAG570_000900</name>
</gene>
<evidence type="ECO:0000313" key="2">
    <source>
        <dbReference type="Proteomes" id="UP001558652"/>
    </source>
</evidence>
<organism evidence="1 2">
    <name type="scientific">Ranatra chinensis</name>
    <dbReference type="NCBI Taxonomy" id="642074"/>
    <lineage>
        <taxon>Eukaryota</taxon>
        <taxon>Metazoa</taxon>
        <taxon>Ecdysozoa</taxon>
        <taxon>Arthropoda</taxon>
        <taxon>Hexapoda</taxon>
        <taxon>Insecta</taxon>
        <taxon>Pterygota</taxon>
        <taxon>Neoptera</taxon>
        <taxon>Paraneoptera</taxon>
        <taxon>Hemiptera</taxon>
        <taxon>Heteroptera</taxon>
        <taxon>Panheteroptera</taxon>
        <taxon>Nepomorpha</taxon>
        <taxon>Nepidae</taxon>
        <taxon>Ranatrinae</taxon>
        <taxon>Ranatra</taxon>
    </lineage>
</organism>
<dbReference type="AlphaFoldDB" id="A0ABD0Z0J5"/>
<evidence type="ECO:0008006" key="3">
    <source>
        <dbReference type="Google" id="ProtNLM"/>
    </source>
</evidence>